<gene>
    <name evidence="2" type="ORF">PHAECO_LOCUS12461</name>
</gene>
<dbReference type="AlphaFoldDB" id="A0A9P0DV02"/>
<evidence type="ECO:0000256" key="1">
    <source>
        <dbReference type="SAM" id="Coils"/>
    </source>
</evidence>
<feature type="coiled-coil region" evidence="1">
    <location>
        <begin position="51"/>
        <end position="85"/>
    </location>
</feature>
<organism evidence="2 3">
    <name type="scientific">Phaedon cochleariae</name>
    <name type="common">Mustard beetle</name>
    <dbReference type="NCBI Taxonomy" id="80249"/>
    <lineage>
        <taxon>Eukaryota</taxon>
        <taxon>Metazoa</taxon>
        <taxon>Ecdysozoa</taxon>
        <taxon>Arthropoda</taxon>
        <taxon>Hexapoda</taxon>
        <taxon>Insecta</taxon>
        <taxon>Pterygota</taxon>
        <taxon>Neoptera</taxon>
        <taxon>Endopterygota</taxon>
        <taxon>Coleoptera</taxon>
        <taxon>Polyphaga</taxon>
        <taxon>Cucujiformia</taxon>
        <taxon>Chrysomeloidea</taxon>
        <taxon>Chrysomelidae</taxon>
        <taxon>Chrysomelinae</taxon>
        <taxon>Chrysomelini</taxon>
        <taxon>Phaedon</taxon>
    </lineage>
</organism>
<keyword evidence="3" id="KW-1185">Reference proteome</keyword>
<sequence length="133" mass="15682">MRVKMTEHGAALQTYNQELVKCLEDLKIRKNEVRAMIYKEQAEKVVIEKNIKALQDKLLLLTQNLQQHEEMYESYETTIQETENGFRKILESSQTLLHMVQHEVIRLDSSQNISLDNMMIKGIPSYHNENVNY</sequence>
<accession>A0A9P0DV02</accession>
<dbReference type="PANTHER" id="PTHR28661:SF1">
    <property type="entry name" value="MICROTUBULE NUCLEATION FACTOR SSNA1"/>
    <property type="match status" value="1"/>
</dbReference>
<reference evidence="2" key="2">
    <citation type="submission" date="2022-10" db="EMBL/GenBank/DDBJ databases">
        <authorList>
            <consortium name="ENA_rothamsted_submissions"/>
            <consortium name="culmorum"/>
            <person name="King R."/>
        </authorList>
    </citation>
    <scope>NUCLEOTIDE SEQUENCE</scope>
</reference>
<dbReference type="InterPro" id="IPR033362">
    <property type="entry name" value="SSNA1_fam"/>
</dbReference>
<dbReference type="Proteomes" id="UP001153737">
    <property type="component" value="Chromosome 9"/>
</dbReference>
<proteinExistence type="predicted"/>
<evidence type="ECO:0000313" key="2">
    <source>
        <dbReference type="EMBL" id="CAH1183177.1"/>
    </source>
</evidence>
<keyword evidence="1" id="KW-0175">Coiled coil</keyword>
<reference evidence="2" key="1">
    <citation type="submission" date="2022-01" db="EMBL/GenBank/DDBJ databases">
        <authorList>
            <person name="King R."/>
        </authorList>
    </citation>
    <scope>NUCLEOTIDE SEQUENCE</scope>
</reference>
<dbReference type="OrthoDB" id="295355at2759"/>
<evidence type="ECO:0000313" key="3">
    <source>
        <dbReference type="Proteomes" id="UP001153737"/>
    </source>
</evidence>
<dbReference type="GO" id="GO:0036064">
    <property type="term" value="C:ciliary basal body"/>
    <property type="evidence" value="ECO:0007669"/>
    <property type="project" value="TreeGrafter"/>
</dbReference>
<protein>
    <submittedName>
        <fullName evidence="2">Uncharacterized protein</fullName>
    </submittedName>
</protein>
<dbReference type="GO" id="GO:0005813">
    <property type="term" value="C:centrosome"/>
    <property type="evidence" value="ECO:0007669"/>
    <property type="project" value="TreeGrafter"/>
</dbReference>
<dbReference type="PANTHER" id="PTHR28661">
    <property type="entry name" value="SJOEGREN SYNDROME NUCLEAR AUTOANTIGEN 1"/>
    <property type="match status" value="1"/>
</dbReference>
<name>A0A9P0DV02_PHACE</name>
<dbReference type="EMBL" id="OU896715">
    <property type="protein sequence ID" value="CAH1183177.1"/>
    <property type="molecule type" value="Genomic_DNA"/>
</dbReference>